<dbReference type="Proteomes" id="UP000095247">
    <property type="component" value="Unassembled WGS sequence"/>
</dbReference>
<proteinExistence type="predicted"/>
<gene>
    <name evidence="1" type="ORF">BFL38_14190</name>
</gene>
<protein>
    <submittedName>
        <fullName evidence="1">Uncharacterized protein</fullName>
    </submittedName>
</protein>
<accession>A0A1E5NH33</accession>
<sequence>MNINKYGIPILEKQEVNTKEICIEMISDNIYMEAANLKVEDLDCDSFRDFYGNWRGKDIKNLIELEEK</sequence>
<dbReference type="AlphaFoldDB" id="A0A1E5NH33"/>
<organism evidence="1 2">
    <name type="scientific">Brachyspira hampsonii</name>
    <dbReference type="NCBI Taxonomy" id="1287055"/>
    <lineage>
        <taxon>Bacteria</taxon>
        <taxon>Pseudomonadati</taxon>
        <taxon>Spirochaetota</taxon>
        <taxon>Spirochaetia</taxon>
        <taxon>Brachyspirales</taxon>
        <taxon>Brachyspiraceae</taxon>
        <taxon>Brachyspira</taxon>
    </lineage>
</organism>
<dbReference type="EMBL" id="MDCO01000006">
    <property type="protein sequence ID" value="OEJ15436.1"/>
    <property type="molecule type" value="Genomic_DNA"/>
</dbReference>
<evidence type="ECO:0000313" key="1">
    <source>
        <dbReference type="EMBL" id="OEJ15436.1"/>
    </source>
</evidence>
<evidence type="ECO:0000313" key="2">
    <source>
        <dbReference type="Proteomes" id="UP000095247"/>
    </source>
</evidence>
<reference evidence="1 2" key="1">
    <citation type="submission" date="2016-08" db="EMBL/GenBank/DDBJ databases">
        <title>Characterization and recognition of Brachyspira hampsonii sp. nov., a novel intestinal spirochete that is pathogenic to pigs.</title>
        <authorList>
            <person name="Mirajkar N."/>
            <person name="La T."/>
            <person name="Phillips N."/>
            <person name="Hampson D."/>
            <person name="Gebhart C."/>
        </authorList>
    </citation>
    <scope>NUCLEOTIDE SEQUENCE [LARGE SCALE GENOMIC DNA]</scope>
    <source>
        <strain evidence="1 2">P280/1</strain>
    </source>
</reference>
<name>A0A1E5NH33_9SPIR</name>
<dbReference type="RefSeq" id="WP_069725987.1">
    <property type="nucleotide sequence ID" value="NZ_MDCO01000006.1"/>
</dbReference>
<comment type="caution">
    <text evidence="1">The sequence shown here is derived from an EMBL/GenBank/DDBJ whole genome shotgun (WGS) entry which is preliminary data.</text>
</comment>